<dbReference type="Pfam" id="PF02682">
    <property type="entry name" value="CT_C_D"/>
    <property type="match status" value="1"/>
</dbReference>
<dbReference type="SUPFAM" id="SSF160467">
    <property type="entry name" value="PH0987 N-terminal domain-like"/>
    <property type="match status" value="1"/>
</dbReference>
<proteinExistence type="predicted"/>
<protein>
    <submittedName>
        <fullName evidence="5">Allophanate hydrolase</fullName>
    </submittedName>
</protein>
<keyword evidence="2 5" id="KW-0378">Hydrolase</keyword>
<keyword evidence="3" id="KW-0067">ATP-binding</keyword>
<dbReference type="InterPro" id="IPR003833">
    <property type="entry name" value="CT_C_D"/>
</dbReference>
<dbReference type="Gene3D" id="3.30.1360.40">
    <property type="match status" value="1"/>
</dbReference>
<gene>
    <name evidence="5" type="ORF">GCM10007383_16850</name>
</gene>
<evidence type="ECO:0000313" key="5">
    <source>
        <dbReference type="EMBL" id="GGW32396.1"/>
    </source>
</evidence>
<dbReference type="NCBIfam" id="TIGR00370">
    <property type="entry name" value="5-oxoprolinase subunit PxpB"/>
    <property type="match status" value="1"/>
</dbReference>
<evidence type="ECO:0000256" key="2">
    <source>
        <dbReference type="ARBA" id="ARBA00022801"/>
    </source>
</evidence>
<dbReference type="AlphaFoldDB" id="A0A918IX30"/>
<dbReference type="Proteomes" id="UP000634668">
    <property type="component" value="Unassembled WGS sequence"/>
</dbReference>
<comment type="caution">
    <text evidence="5">The sequence shown here is derived from an EMBL/GenBank/DDBJ whole genome shotgun (WGS) entry which is preliminary data.</text>
</comment>
<name>A0A918IX30_9FLAO</name>
<reference evidence="5" key="1">
    <citation type="journal article" date="2014" name="Int. J. Syst. Evol. Microbiol.">
        <title>Complete genome sequence of Corynebacterium casei LMG S-19264T (=DSM 44701T), isolated from a smear-ripened cheese.</title>
        <authorList>
            <consortium name="US DOE Joint Genome Institute (JGI-PGF)"/>
            <person name="Walter F."/>
            <person name="Albersmeier A."/>
            <person name="Kalinowski J."/>
            <person name="Ruckert C."/>
        </authorList>
    </citation>
    <scope>NUCLEOTIDE SEQUENCE</scope>
    <source>
        <strain evidence="5">KCTC 12113</strain>
    </source>
</reference>
<dbReference type="EMBL" id="BMWP01000009">
    <property type="protein sequence ID" value="GGW32396.1"/>
    <property type="molecule type" value="Genomic_DNA"/>
</dbReference>
<feature type="domain" description="Carboxyltransferase" evidence="4">
    <location>
        <begin position="6"/>
        <end position="208"/>
    </location>
</feature>
<evidence type="ECO:0000259" key="4">
    <source>
        <dbReference type="SMART" id="SM00796"/>
    </source>
</evidence>
<evidence type="ECO:0000256" key="3">
    <source>
        <dbReference type="ARBA" id="ARBA00022840"/>
    </source>
</evidence>
<dbReference type="PANTHER" id="PTHR34698:SF2">
    <property type="entry name" value="5-OXOPROLINASE SUBUNIT B"/>
    <property type="match status" value="1"/>
</dbReference>
<dbReference type="PANTHER" id="PTHR34698">
    <property type="entry name" value="5-OXOPROLINASE SUBUNIT B"/>
    <property type="match status" value="1"/>
</dbReference>
<dbReference type="RefSeq" id="WP_026812613.1">
    <property type="nucleotide sequence ID" value="NZ_BMWP01000009.1"/>
</dbReference>
<dbReference type="GO" id="GO:0005524">
    <property type="term" value="F:ATP binding"/>
    <property type="evidence" value="ECO:0007669"/>
    <property type="project" value="UniProtKB-KW"/>
</dbReference>
<organism evidence="5 6">
    <name type="scientific">Arenibacter certesii</name>
    <dbReference type="NCBI Taxonomy" id="228955"/>
    <lineage>
        <taxon>Bacteria</taxon>
        <taxon>Pseudomonadati</taxon>
        <taxon>Bacteroidota</taxon>
        <taxon>Flavobacteriia</taxon>
        <taxon>Flavobacteriales</taxon>
        <taxon>Flavobacteriaceae</taxon>
        <taxon>Arenibacter</taxon>
    </lineage>
</organism>
<dbReference type="GO" id="GO:0016787">
    <property type="term" value="F:hydrolase activity"/>
    <property type="evidence" value="ECO:0007669"/>
    <property type="project" value="UniProtKB-KW"/>
</dbReference>
<sequence>MKNYNISFRQFGLHTILVEWPKKVEEDVLLDILKFVRHLKKNHLYVPEWEFIPAYNSLTLVCRNKVLNFTELIPQLREWYNNKIEEDITDRHLWRLPVCYDEEFGIDLVDTAHKLKLSVNDLIALHASSVYTVFGIGFLPGFMYLGGVPEALEVPRKATPRAKVPKGAVAIAGKQTGIYPQESPGGWNIIGSCSVPMFNAEKEDPCFVKVGDKIQFYPISKGEYKLHLIENEVGIYKMEKIKLDA</sequence>
<evidence type="ECO:0000256" key="1">
    <source>
        <dbReference type="ARBA" id="ARBA00022741"/>
    </source>
</evidence>
<dbReference type="SMART" id="SM00796">
    <property type="entry name" value="AHS1"/>
    <property type="match status" value="1"/>
</dbReference>
<dbReference type="InterPro" id="IPR029000">
    <property type="entry name" value="Cyclophilin-like_dom_sf"/>
</dbReference>
<dbReference type="InterPro" id="IPR010016">
    <property type="entry name" value="PxpB"/>
</dbReference>
<keyword evidence="6" id="KW-1185">Reference proteome</keyword>
<dbReference type="Gene3D" id="2.40.100.10">
    <property type="entry name" value="Cyclophilin-like"/>
    <property type="match status" value="1"/>
</dbReference>
<reference evidence="5" key="2">
    <citation type="submission" date="2020-09" db="EMBL/GenBank/DDBJ databases">
        <authorList>
            <person name="Sun Q."/>
            <person name="Kim S."/>
        </authorList>
    </citation>
    <scope>NUCLEOTIDE SEQUENCE</scope>
    <source>
        <strain evidence="5">KCTC 12113</strain>
    </source>
</reference>
<keyword evidence="1" id="KW-0547">Nucleotide-binding</keyword>
<evidence type="ECO:0000313" key="6">
    <source>
        <dbReference type="Proteomes" id="UP000634668"/>
    </source>
</evidence>
<dbReference type="SUPFAM" id="SSF50891">
    <property type="entry name" value="Cyclophilin-like"/>
    <property type="match status" value="1"/>
</dbReference>
<accession>A0A918IX30</accession>